<dbReference type="AlphaFoldDB" id="A0A7C3AMF4"/>
<organism evidence="8">
    <name type="scientific">Thermorudis sp</name>
    <dbReference type="NCBI Taxonomy" id="1969470"/>
    <lineage>
        <taxon>Bacteria</taxon>
        <taxon>Pseudomonadati</taxon>
        <taxon>Thermomicrobiota</taxon>
        <taxon>Thermomicrobia</taxon>
        <taxon>Thermomicrobia incertae sedis</taxon>
        <taxon>Thermorudis</taxon>
    </lineage>
</organism>
<evidence type="ECO:0000313" key="8">
    <source>
        <dbReference type="EMBL" id="HEX71016.1"/>
    </source>
</evidence>
<evidence type="ECO:0000256" key="6">
    <source>
        <dbReference type="SAM" id="Phobius"/>
    </source>
</evidence>
<gene>
    <name evidence="8" type="ORF">ENP13_07210</name>
</gene>
<dbReference type="GO" id="GO:0005886">
    <property type="term" value="C:plasma membrane"/>
    <property type="evidence" value="ECO:0007669"/>
    <property type="project" value="UniProtKB-SubCell"/>
</dbReference>
<feature type="transmembrane region" description="Helical" evidence="6">
    <location>
        <begin position="12"/>
        <end position="34"/>
    </location>
</feature>
<dbReference type="PANTHER" id="PTHR34820">
    <property type="entry name" value="INNER MEMBRANE PROTEIN YEBZ"/>
    <property type="match status" value="1"/>
</dbReference>
<evidence type="ECO:0000259" key="7">
    <source>
        <dbReference type="Pfam" id="PF05425"/>
    </source>
</evidence>
<proteinExistence type="predicted"/>
<protein>
    <submittedName>
        <fullName evidence="8">DUF4149 domain-containing protein</fullName>
    </submittedName>
</protein>
<feature type="domain" description="Copper resistance protein D" evidence="7">
    <location>
        <begin position="49"/>
        <end position="154"/>
    </location>
</feature>
<comment type="caution">
    <text evidence="8">The sequence shown here is derived from an EMBL/GenBank/DDBJ whole genome shotgun (WGS) entry which is preliminary data.</text>
</comment>
<keyword evidence="5 6" id="KW-0472">Membrane</keyword>
<dbReference type="InterPro" id="IPR008457">
    <property type="entry name" value="Cu-R_CopD_dom"/>
</dbReference>
<evidence type="ECO:0000256" key="5">
    <source>
        <dbReference type="ARBA" id="ARBA00023136"/>
    </source>
</evidence>
<sequence length="167" mass="18132">MDWVWAAIRWVHLLAAIAWIGGQLFLVLVVLPVLRGALPPPQRTLLVAQLGRRFAVLSWIALALLVVTGFVNGERRGVAWEALPTAGSTYGHVLFAKLCLVAVVIALTFLHGQVLGPRMTRLAAQAAGNSSEDEARRRRLARLSAIVSVTNLLLNLVIVYLAARLVS</sequence>
<name>A0A7C3AMF4_9BACT</name>
<evidence type="ECO:0000256" key="1">
    <source>
        <dbReference type="ARBA" id="ARBA00004651"/>
    </source>
</evidence>
<reference evidence="8" key="1">
    <citation type="journal article" date="2020" name="mSystems">
        <title>Genome- and Community-Level Interaction Insights into Carbon Utilization and Element Cycling Functions of Hydrothermarchaeota in Hydrothermal Sediment.</title>
        <authorList>
            <person name="Zhou Z."/>
            <person name="Liu Y."/>
            <person name="Xu W."/>
            <person name="Pan J."/>
            <person name="Luo Z.H."/>
            <person name="Li M."/>
        </authorList>
    </citation>
    <scope>NUCLEOTIDE SEQUENCE [LARGE SCALE GENOMIC DNA]</scope>
    <source>
        <strain evidence="8">SpSt-192</strain>
    </source>
</reference>
<dbReference type="InterPro" id="IPR032694">
    <property type="entry name" value="CopC/D"/>
</dbReference>
<dbReference type="EMBL" id="DSID01000545">
    <property type="protein sequence ID" value="HEX71016.1"/>
    <property type="molecule type" value="Genomic_DNA"/>
</dbReference>
<accession>A0A7C3AMF4</accession>
<evidence type="ECO:0000256" key="2">
    <source>
        <dbReference type="ARBA" id="ARBA00022475"/>
    </source>
</evidence>
<feature type="transmembrane region" description="Helical" evidence="6">
    <location>
        <begin position="54"/>
        <end position="73"/>
    </location>
</feature>
<dbReference type="PANTHER" id="PTHR34820:SF4">
    <property type="entry name" value="INNER MEMBRANE PROTEIN YEBZ"/>
    <property type="match status" value="1"/>
</dbReference>
<feature type="transmembrane region" description="Helical" evidence="6">
    <location>
        <begin position="140"/>
        <end position="163"/>
    </location>
</feature>
<evidence type="ECO:0000256" key="4">
    <source>
        <dbReference type="ARBA" id="ARBA00022989"/>
    </source>
</evidence>
<dbReference type="Pfam" id="PF05425">
    <property type="entry name" value="CopD"/>
    <property type="match status" value="1"/>
</dbReference>
<keyword evidence="2" id="KW-1003">Cell membrane</keyword>
<feature type="transmembrane region" description="Helical" evidence="6">
    <location>
        <begin position="93"/>
        <end position="112"/>
    </location>
</feature>
<dbReference type="GO" id="GO:0006825">
    <property type="term" value="P:copper ion transport"/>
    <property type="evidence" value="ECO:0007669"/>
    <property type="project" value="InterPro"/>
</dbReference>
<keyword evidence="3 6" id="KW-0812">Transmembrane</keyword>
<keyword evidence="4 6" id="KW-1133">Transmembrane helix</keyword>
<evidence type="ECO:0000256" key="3">
    <source>
        <dbReference type="ARBA" id="ARBA00022692"/>
    </source>
</evidence>
<comment type="subcellular location">
    <subcellularLocation>
        <location evidence="1">Cell membrane</location>
        <topology evidence="1">Multi-pass membrane protein</topology>
    </subcellularLocation>
</comment>